<dbReference type="Pfam" id="PF13344">
    <property type="entry name" value="Hydrolase_6"/>
    <property type="match status" value="1"/>
</dbReference>
<evidence type="ECO:0000256" key="5">
    <source>
        <dbReference type="ARBA" id="ARBA00022842"/>
    </source>
</evidence>
<evidence type="ECO:0000256" key="3">
    <source>
        <dbReference type="ARBA" id="ARBA00022723"/>
    </source>
</evidence>
<dbReference type="InterPro" id="IPR023214">
    <property type="entry name" value="HAD_sf"/>
</dbReference>
<dbReference type="InterPro" id="IPR006354">
    <property type="entry name" value="HAD-SF_hydro_IIA_hyp1"/>
</dbReference>
<dbReference type="SFLD" id="SFLDG01139">
    <property type="entry name" value="C2.A:_Pyridoxal_Phosphate_Phos"/>
    <property type="match status" value="1"/>
</dbReference>
<dbReference type="CDD" id="cd07530">
    <property type="entry name" value="HAD_Pase_UmpH-like"/>
    <property type="match status" value="1"/>
</dbReference>
<evidence type="ECO:0000256" key="4">
    <source>
        <dbReference type="ARBA" id="ARBA00022801"/>
    </source>
</evidence>
<dbReference type="PANTHER" id="PTHR19288">
    <property type="entry name" value="4-NITROPHENYLPHOSPHATASE-RELATED"/>
    <property type="match status" value="1"/>
</dbReference>
<name>A0ABY9KT27_9BACI</name>
<dbReference type="NCBIfam" id="TIGR01460">
    <property type="entry name" value="HAD-SF-IIA"/>
    <property type="match status" value="1"/>
</dbReference>
<keyword evidence="5 6" id="KW-0460">Magnesium</keyword>
<keyword evidence="4 7" id="KW-0378">Hydrolase</keyword>
<comment type="similarity">
    <text evidence="2 6">Belongs to the HAD-like hydrolase superfamily. NagD family.</text>
</comment>
<evidence type="ECO:0000313" key="7">
    <source>
        <dbReference type="EMBL" id="WLV23881.1"/>
    </source>
</evidence>
<evidence type="ECO:0000313" key="8">
    <source>
        <dbReference type="Proteomes" id="UP001180087"/>
    </source>
</evidence>
<dbReference type="InterPro" id="IPR036412">
    <property type="entry name" value="HAD-like_sf"/>
</dbReference>
<evidence type="ECO:0000256" key="1">
    <source>
        <dbReference type="ARBA" id="ARBA00001946"/>
    </source>
</evidence>
<proteinExistence type="inferred from homology"/>
<comment type="cofactor">
    <cofactor evidence="1 6">
        <name>Mg(2+)</name>
        <dbReference type="ChEBI" id="CHEBI:18420"/>
    </cofactor>
</comment>
<comment type="function">
    <text evidence="6">Catalyzes the dephosphorylation of 2-6 carbon acid sugars in vitro.</text>
</comment>
<dbReference type="Gene3D" id="3.40.50.1000">
    <property type="entry name" value="HAD superfamily/HAD-like"/>
    <property type="match status" value="2"/>
</dbReference>
<protein>
    <recommendedName>
        <fullName evidence="6">Acid sugar phosphatase</fullName>
        <ecNumber evidence="6">3.1.3.-</ecNumber>
    </recommendedName>
</protein>
<dbReference type="EC" id="3.1.3.-" evidence="6"/>
<sequence length="256" mass="28225">MKHYEGYLIDLDGTMYRGNEKIDAAPRFIRTLQEKDIPYLFLTNNASLTQKQITEKLNGFDIPARAEDVFSTAIATATFLGRKKKGARCFVIGEEGLHNAFQKEGLEIVQNNADYVVIGLDRHLTYDKLAAACLEIRAGAKFISTNSDLAIPREDGLYPGNGAITAAVSASTGVEPVFVGKPESIIMNEALRIIGTDKSRTIMVGDNYKTDIQAGIRAGLDTLMVFTGISKREDIGNLPDMPTYHVDTLDDWIKKM</sequence>
<keyword evidence="3 6" id="KW-0479">Metal-binding</keyword>
<dbReference type="NCBIfam" id="TIGR01457">
    <property type="entry name" value="HAD-SF-IIA-hyp2"/>
    <property type="match status" value="1"/>
</dbReference>
<gene>
    <name evidence="7" type="ORF">QR721_09565</name>
</gene>
<dbReference type="SUPFAM" id="SSF56784">
    <property type="entry name" value="HAD-like"/>
    <property type="match status" value="1"/>
</dbReference>
<dbReference type="SFLD" id="SFLDS00003">
    <property type="entry name" value="Haloacid_Dehalogenase"/>
    <property type="match status" value="1"/>
</dbReference>
<dbReference type="RefSeq" id="WP_348026344.1">
    <property type="nucleotide sequence ID" value="NZ_CP129113.1"/>
</dbReference>
<reference evidence="7" key="1">
    <citation type="submission" date="2023-06" db="EMBL/GenBank/DDBJ databases">
        <title>A Treasure from Seagulls: Isolation and Description of Aciduricobacillus qingdaonensis gen. nov., sp. nov., a Rare Obligately Uric Acid-utilizing Member in the Family Bacillaceae.</title>
        <authorList>
            <person name="Liu W."/>
            <person name="Wang B."/>
        </authorList>
    </citation>
    <scope>NUCLEOTIDE SEQUENCE</scope>
    <source>
        <strain evidence="7">44XB</strain>
    </source>
</reference>
<dbReference type="Pfam" id="PF13242">
    <property type="entry name" value="Hydrolase_like"/>
    <property type="match status" value="1"/>
</dbReference>
<dbReference type="PIRSF" id="PIRSF000915">
    <property type="entry name" value="PGP-type_phosphatase"/>
    <property type="match status" value="1"/>
</dbReference>
<dbReference type="GO" id="GO:0016787">
    <property type="term" value="F:hydrolase activity"/>
    <property type="evidence" value="ECO:0007669"/>
    <property type="project" value="UniProtKB-KW"/>
</dbReference>
<keyword evidence="8" id="KW-1185">Reference proteome</keyword>
<dbReference type="Proteomes" id="UP001180087">
    <property type="component" value="Chromosome"/>
</dbReference>
<dbReference type="EMBL" id="CP129113">
    <property type="protein sequence ID" value="WLV23881.1"/>
    <property type="molecule type" value="Genomic_DNA"/>
</dbReference>
<evidence type="ECO:0000256" key="2">
    <source>
        <dbReference type="ARBA" id="ARBA00006696"/>
    </source>
</evidence>
<dbReference type="PANTHER" id="PTHR19288:SF46">
    <property type="entry name" value="HALOACID DEHALOGENASE-LIKE HYDROLASE DOMAIN-CONTAINING PROTEIN 2"/>
    <property type="match status" value="1"/>
</dbReference>
<dbReference type="InterPro" id="IPR006357">
    <property type="entry name" value="HAD-SF_hydro_IIA"/>
</dbReference>
<accession>A0ABY9KT27</accession>
<evidence type="ECO:0000256" key="6">
    <source>
        <dbReference type="PIRNR" id="PIRNR000915"/>
    </source>
</evidence>
<organism evidence="7 8">
    <name type="scientific">Aciduricibacillus chroicocephali</name>
    <dbReference type="NCBI Taxonomy" id="3054939"/>
    <lineage>
        <taxon>Bacteria</taxon>
        <taxon>Bacillati</taxon>
        <taxon>Bacillota</taxon>
        <taxon>Bacilli</taxon>
        <taxon>Bacillales</taxon>
        <taxon>Bacillaceae</taxon>
        <taxon>Aciduricibacillus</taxon>
    </lineage>
</organism>